<sequence length="292" mass="32639">MINIEKNDVSGLPLFQSCFVTINNIRLHYIIGGSGPVIMLIHGWAYTWNEWKNILPDLAQAGYTVIAPDMRGCGDSGKPNHIYTKRDVAEDFYLLTEVLKIETLYLMGVDIGMMVAYAFAAAYPAKVKKVILGEAVLPGFGLEEMMNPATGGSWHFGFQSNAEFAARVISGNEKIYYEHFWQLMSPVKGITEESVKPYLKFYGNVEGSRGGFFHYESLANDSKFNKENPNRKLQLPVLIISGDQGIPQFLTINSIKQVADNYETALVENCGHTLAEENPEGTVKHILNFLQK</sequence>
<dbReference type="Pfam" id="PF00561">
    <property type="entry name" value="Abhydrolase_1"/>
    <property type="match status" value="1"/>
</dbReference>
<evidence type="ECO:0000259" key="3">
    <source>
        <dbReference type="Pfam" id="PF00561"/>
    </source>
</evidence>
<protein>
    <submittedName>
        <fullName evidence="4">Pimeloyl-ACP methyl ester carboxylesterase</fullName>
    </submittedName>
</protein>
<evidence type="ECO:0000256" key="2">
    <source>
        <dbReference type="SAM" id="Phobius"/>
    </source>
</evidence>
<dbReference type="SUPFAM" id="SSF53474">
    <property type="entry name" value="alpha/beta-Hydrolases"/>
    <property type="match status" value="1"/>
</dbReference>
<reference evidence="4 5" key="1">
    <citation type="submission" date="2018-10" db="EMBL/GenBank/DDBJ databases">
        <title>Genomic Encyclopedia of Archaeal and Bacterial Type Strains, Phase II (KMG-II): from individual species to whole genera.</title>
        <authorList>
            <person name="Goeker M."/>
        </authorList>
    </citation>
    <scope>NUCLEOTIDE SEQUENCE [LARGE SCALE GENOMIC DNA]</scope>
    <source>
        <strain evidence="4 5">DSM 18602</strain>
    </source>
</reference>
<dbReference type="PRINTS" id="PR00111">
    <property type="entry name" value="ABHYDROLASE"/>
</dbReference>
<dbReference type="AlphaFoldDB" id="A0A495J147"/>
<organism evidence="4 5">
    <name type="scientific">Mucilaginibacter gracilis</name>
    <dbReference type="NCBI Taxonomy" id="423350"/>
    <lineage>
        <taxon>Bacteria</taxon>
        <taxon>Pseudomonadati</taxon>
        <taxon>Bacteroidota</taxon>
        <taxon>Sphingobacteriia</taxon>
        <taxon>Sphingobacteriales</taxon>
        <taxon>Sphingobacteriaceae</taxon>
        <taxon>Mucilaginibacter</taxon>
    </lineage>
</organism>
<dbReference type="InterPro" id="IPR000639">
    <property type="entry name" value="Epox_hydrolase-like"/>
</dbReference>
<evidence type="ECO:0000256" key="1">
    <source>
        <dbReference type="ARBA" id="ARBA00022801"/>
    </source>
</evidence>
<dbReference type="PANTHER" id="PTHR43329">
    <property type="entry name" value="EPOXIDE HYDROLASE"/>
    <property type="match status" value="1"/>
</dbReference>
<name>A0A495J147_9SPHI</name>
<dbReference type="GO" id="GO:0016787">
    <property type="term" value="F:hydrolase activity"/>
    <property type="evidence" value="ECO:0007669"/>
    <property type="project" value="UniProtKB-KW"/>
</dbReference>
<dbReference type="InterPro" id="IPR029058">
    <property type="entry name" value="AB_hydrolase_fold"/>
</dbReference>
<keyword evidence="2" id="KW-0472">Membrane</keyword>
<dbReference type="RefSeq" id="WP_121197672.1">
    <property type="nucleotide sequence ID" value="NZ_RBKU01000001.1"/>
</dbReference>
<evidence type="ECO:0000313" key="5">
    <source>
        <dbReference type="Proteomes" id="UP000268007"/>
    </source>
</evidence>
<feature type="transmembrane region" description="Helical" evidence="2">
    <location>
        <begin position="104"/>
        <end position="123"/>
    </location>
</feature>
<dbReference type="EMBL" id="RBKU01000001">
    <property type="protein sequence ID" value="RKR82034.1"/>
    <property type="molecule type" value="Genomic_DNA"/>
</dbReference>
<accession>A0A495J147</accession>
<keyword evidence="1" id="KW-0378">Hydrolase</keyword>
<evidence type="ECO:0000313" key="4">
    <source>
        <dbReference type="EMBL" id="RKR82034.1"/>
    </source>
</evidence>
<comment type="caution">
    <text evidence="4">The sequence shown here is derived from an EMBL/GenBank/DDBJ whole genome shotgun (WGS) entry which is preliminary data.</text>
</comment>
<keyword evidence="2" id="KW-1133">Transmembrane helix</keyword>
<gene>
    <name evidence="4" type="ORF">BDD43_2201</name>
</gene>
<dbReference type="Proteomes" id="UP000268007">
    <property type="component" value="Unassembled WGS sequence"/>
</dbReference>
<feature type="transmembrane region" description="Helical" evidence="2">
    <location>
        <begin position="27"/>
        <end position="46"/>
    </location>
</feature>
<dbReference type="OrthoDB" id="9780932at2"/>
<proteinExistence type="predicted"/>
<dbReference type="PRINTS" id="PR00412">
    <property type="entry name" value="EPOXHYDRLASE"/>
</dbReference>
<keyword evidence="5" id="KW-1185">Reference proteome</keyword>
<dbReference type="InterPro" id="IPR000073">
    <property type="entry name" value="AB_hydrolase_1"/>
</dbReference>
<keyword evidence="2" id="KW-0812">Transmembrane</keyword>
<feature type="domain" description="AB hydrolase-1" evidence="3">
    <location>
        <begin position="36"/>
        <end position="279"/>
    </location>
</feature>
<dbReference type="Gene3D" id="3.40.50.1820">
    <property type="entry name" value="alpha/beta hydrolase"/>
    <property type="match status" value="1"/>
</dbReference>